<gene>
    <name evidence="2" type="ORF">EZS28_052446</name>
</gene>
<dbReference type="EMBL" id="SNRW01040759">
    <property type="protein sequence ID" value="KAA6341617.1"/>
    <property type="molecule type" value="Genomic_DNA"/>
</dbReference>
<evidence type="ECO:0000313" key="2">
    <source>
        <dbReference type="EMBL" id="KAA6341617.1"/>
    </source>
</evidence>
<reference evidence="2 3" key="1">
    <citation type="submission" date="2019-03" db="EMBL/GenBank/DDBJ databases">
        <title>Single cell metagenomics reveals metabolic interactions within the superorganism composed of flagellate Streblomastix strix and complex community of Bacteroidetes bacteria on its surface.</title>
        <authorList>
            <person name="Treitli S.C."/>
            <person name="Kolisko M."/>
            <person name="Husnik F."/>
            <person name="Keeling P."/>
            <person name="Hampl V."/>
        </authorList>
    </citation>
    <scope>NUCLEOTIDE SEQUENCE [LARGE SCALE GENOMIC DNA]</scope>
    <source>
        <strain evidence="2">ST1C</strain>
    </source>
</reference>
<protein>
    <submittedName>
        <fullName evidence="2">Uncharacterized protein</fullName>
    </submittedName>
</protein>
<feature type="non-terminal residue" evidence="2">
    <location>
        <position position="238"/>
    </location>
</feature>
<feature type="region of interest" description="Disordered" evidence="1">
    <location>
        <begin position="1"/>
        <end position="140"/>
    </location>
</feature>
<name>A0A5J4S699_9EUKA</name>
<proteinExistence type="predicted"/>
<evidence type="ECO:0000256" key="1">
    <source>
        <dbReference type="SAM" id="MobiDB-lite"/>
    </source>
</evidence>
<comment type="caution">
    <text evidence="2">The sequence shown here is derived from an EMBL/GenBank/DDBJ whole genome shotgun (WGS) entry which is preliminary data.</text>
</comment>
<evidence type="ECO:0000313" key="3">
    <source>
        <dbReference type="Proteomes" id="UP000324800"/>
    </source>
</evidence>
<organism evidence="2 3">
    <name type="scientific">Streblomastix strix</name>
    <dbReference type="NCBI Taxonomy" id="222440"/>
    <lineage>
        <taxon>Eukaryota</taxon>
        <taxon>Metamonada</taxon>
        <taxon>Preaxostyla</taxon>
        <taxon>Oxymonadida</taxon>
        <taxon>Streblomastigidae</taxon>
        <taxon>Streblomastix</taxon>
    </lineage>
</organism>
<feature type="compositionally biased region" description="Basic and acidic residues" evidence="1">
    <location>
        <begin position="180"/>
        <end position="229"/>
    </location>
</feature>
<dbReference type="AlphaFoldDB" id="A0A5J4S699"/>
<accession>A0A5J4S699</accession>
<feature type="region of interest" description="Disordered" evidence="1">
    <location>
        <begin position="179"/>
        <end position="238"/>
    </location>
</feature>
<feature type="compositionally biased region" description="Polar residues" evidence="1">
    <location>
        <begin position="80"/>
        <end position="92"/>
    </location>
</feature>
<sequence>MSGITYARTQVAAEDMRQQSGQTRGKERFRPKSPQLKGSDTRLQQSGSRGGYRSGQDDQDPFNKIQMNNSGRKGSDDHNSQGLSQGGSQNYQHEYEFDEEDAPKLLIDETPETPPLYQRGFSSFSGRQQQGYGYQEGMSDMDKDRELQANVERLKEQDNIILQLKSKLEKQNKLVQEYQQKLRDKERDFIKEREQEREREKDRDQLREQEINREVQKRMDKFERDRDDDGIQPNTFNR</sequence>
<feature type="compositionally biased region" description="Low complexity" evidence="1">
    <location>
        <begin position="118"/>
        <end position="135"/>
    </location>
</feature>
<dbReference type="Proteomes" id="UP000324800">
    <property type="component" value="Unassembled WGS sequence"/>
</dbReference>